<name>A0A9W7SUC8_9PEZI</name>
<reference evidence="5 6" key="2">
    <citation type="journal article" date="2021" name="Curr. Genet.">
        <title>Genetic response to nitrogen starvation in the aggressive Eucalyptus foliar pathogen Teratosphaeria destructans.</title>
        <authorList>
            <person name="Havenga M."/>
            <person name="Wingfield B.D."/>
            <person name="Wingfield M.J."/>
            <person name="Dreyer L.L."/>
            <person name="Roets F."/>
            <person name="Aylward J."/>
        </authorList>
    </citation>
    <scope>NUCLEOTIDE SEQUENCE [LARGE SCALE GENOMIC DNA]</scope>
    <source>
        <strain evidence="5">CMW44962</strain>
    </source>
</reference>
<dbReference type="Pfam" id="PF00173">
    <property type="entry name" value="Cyt-b5"/>
    <property type="match status" value="1"/>
</dbReference>
<dbReference type="PANTHER" id="PTHR10578:SF104">
    <property type="entry name" value="CYTOCHROME B2, MITOCHONDRIAL-RELATED"/>
    <property type="match status" value="1"/>
</dbReference>
<reference evidence="5 6" key="1">
    <citation type="journal article" date="2018" name="IMA Fungus">
        <title>IMA Genome-F 10: Nine draft genome sequences of Claviceps purpurea s.lat., including C. arundinis, C. humidiphila, and C. cf. spartinae, pseudomolecules for the pitch canker pathogen Fusarium circinatum, draft genome of Davidsoniella eucalypti, Grosmannia galeiformis, Quambalaria eucalypti, and Teratosphaeria destructans.</title>
        <authorList>
            <person name="Wingfield B.D."/>
            <person name="Liu M."/>
            <person name="Nguyen H.D."/>
            <person name="Lane F.A."/>
            <person name="Morgan S.W."/>
            <person name="De Vos L."/>
            <person name="Wilken P.M."/>
            <person name="Duong T.A."/>
            <person name="Aylward J."/>
            <person name="Coetzee M.P."/>
            <person name="Dadej K."/>
            <person name="De Beer Z.W."/>
            <person name="Findlay W."/>
            <person name="Havenga M."/>
            <person name="Kolarik M."/>
            <person name="Menzies J.G."/>
            <person name="Naidoo K."/>
            <person name="Pochopski O."/>
            <person name="Shoukouhi P."/>
            <person name="Santana Q.C."/>
            <person name="Seifert K.A."/>
            <person name="Soal N."/>
            <person name="Steenkamp E.T."/>
            <person name="Tatham C.T."/>
            <person name="van der Nest M.A."/>
            <person name="Wingfield M.J."/>
        </authorList>
    </citation>
    <scope>NUCLEOTIDE SEQUENCE [LARGE SCALE GENOMIC DNA]</scope>
    <source>
        <strain evidence="5">CMW44962</strain>
    </source>
</reference>
<dbReference type="InterPro" id="IPR036400">
    <property type="entry name" value="Cyt_B5-like_heme/steroid_sf"/>
</dbReference>
<dbReference type="SUPFAM" id="SSF51395">
    <property type="entry name" value="FMN-linked oxidoreductases"/>
    <property type="match status" value="1"/>
</dbReference>
<organism evidence="5 6">
    <name type="scientific">Teratosphaeria destructans</name>
    <dbReference type="NCBI Taxonomy" id="418781"/>
    <lineage>
        <taxon>Eukaryota</taxon>
        <taxon>Fungi</taxon>
        <taxon>Dikarya</taxon>
        <taxon>Ascomycota</taxon>
        <taxon>Pezizomycotina</taxon>
        <taxon>Dothideomycetes</taxon>
        <taxon>Dothideomycetidae</taxon>
        <taxon>Mycosphaerellales</taxon>
        <taxon>Teratosphaeriaceae</taxon>
        <taxon>Teratosphaeria</taxon>
    </lineage>
</organism>
<feature type="domain" description="FMN hydroxy acid dehydrogenase" evidence="4">
    <location>
        <begin position="105"/>
        <end position="490"/>
    </location>
</feature>
<accession>A0A9W7SUC8</accession>
<proteinExistence type="predicted"/>
<keyword evidence="2" id="KW-0560">Oxidoreductase</keyword>
<dbReference type="Gene3D" id="3.10.120.10">
    <property type="entry name" value="Cytochrome b5-like heme/steroid binding domain"/>
    <property type="match status" value="1"/>
</dbReference>
<feature type="domain" description="Cytochrome b5 heme-binding" evidence="3">
    <location>
        <begin position="2"/>
        <end position="79"/>
    </location>
</feature>
<evidence type="ECO:0000256" key="2">
    <source>
        <dbReference type="ARBA" id="ARBA00023002"/>
    </source>
</evidence>
<dbReference type="PROSITE" id="PS50255">
    <property type="entry name" value="CYTOCHROME_B5_2"/>
    <property type="match status" value="1"/>
</dbReference>
<evidence type="ECO:0000256" key="1">
    <source>
        <dbReference type="ARBA" id="ARBA00001917"/>
    </source>
</evidence>
<dbReference type="InterPro" id="IPR037396">
    <property type="entry name" value="FMN_HAD"/>
</dbReference>
<comment type="cofactor">
    <cofactor evidence="1">
        <name>FMN</name>
        <dbReference type="ChEBI" id="CHEBI:58210"/>
    </cofactor>
</comment>
<comment type="caution">
    <text evidence="5">The sequence shown here is derived from an EMBL/GenBank/DDBJ whole genome shotgun (WGS) entry which is preliminary data.</text>
</comment>
<sequence length="517" mass="57088">MDQKIPVSEIVKHASADDCWIVVNGKVYDLTKFAPEHPGGAEMVYKYAGKDGTKTYNDYHAADLIEKTLSEPEKLGDFDESTVTKTWIGAQKEELVSEPDPNERPPLSTLINLDDFEKAFKKSGSPKANAYVEGASNDLLTLNANKTFWQKLWFRPRIMRNVSAINTKTTMFGQRVNMPVWICPMGIAKTAGPEGETALGRGAAKAGIIHCLSTTASYGVEEVLASAPSNPWFFQLYVDKQRHKTEETLRKIDKMDQIKAIFITVDLAVVSKREQDERIKNNENVTSIYMQNKGEKARGVDKKGGGLARTTGSFIDWALSWDDLPWIRKHTSKPLVVKGIQSAADARLAMQHGCQGIVVSNHGGRALDSAPATLLVLLELRRDCPEVFEKMEVHIDGGVRRGSDILKASCLGARGVGVGRPFQCSVMYDTEGVESVAESQTPLSPTRWIVLEHADGVLAVLQDELETAMRLCGVTDLEKVRGDLSYLNTSEIEQFLPRASALSEGRSWFGGLVRSRL</sequence>
<keyword evidence="6" id="KW-1185">Reference proteome</keyword>
<dbReference type="AlphaFoldDB" id="A0A9W7SUC8"/>
<dbReference type="PROSITE" id="PS51349">
    <property type="entry name" value="FMN_HYDROXY_ACID_DH_2"/>
    <property type="match status" value="1"/>
</dbReference>
<evidence type="ECO:0000313" key="5">
    <source>
        <dbReference type="EMBL" id="KAH9829732.1"/>
    </source>
</evidence>
<protein>
    <submittedName>
        <fullName evidence="5">Cytochrome b5-like Heme/Steroid binding domain</fullName>
    </submittedName>
</protein>
<dbReference type="Gene3D" id="3.20.20.70">
    <property type="entry name" value="Aldolase class I"/>
    <property type="match status" value="1"/>
</dbReference>
<dbReference type="SMART" id="SM01117">
    <property type="entry name" value="Cyt-b5"/>
    <property type="match status" value="1"/>
</dbReference>
<evidence type="ECO:0000259" key="4">
    <source>
        <dbReference type="PROSITE" id="PS51349"/>
    </source>
</evidence>
<dbReference type="InterPro" id="IPR013785">
    <property type="entry name" value="Aldolase_TIM"/>
</dbReference>
<evidence type="ECO:0000313" key="6">
    <source>
        <dbReference type="Proteomes" id="UP001138500"/>
    </source>
</evidence>
<dbReference type="InterPro" id="IPR000262">
    <property type="entry name" value="FMN-dep_DH"/>
</dbReference>
<gene>
    <name evidence="5" type="ORF">Tdes44962_MAKER02207</name>
</gene>
<dbReference type="Proteomes" id="UP001138500">
    <property type="component" value="Unassembled WGS sequence"/>
</dbReference>
<dbReference type="Pfam" id="PF01070">
    <property type="entry name" value="FMN_dh"/>
    <property type="match status" value="1"/>
</dbReference>
<dbReference type="PANTHER" id="PTHR10578">
    <property type="entry name" value="S -2-HYDROXY-ACID OXIDASE-RELATED"/>
    <property type="match status" value="1"/>
</dbReference>
<dbReference type="EMBL" id="RIBY02001334">
    <property type="protein sequence ID" value="KAH9829732.1"/>
    <property type="molecule type" value="Genomic_DNA"/>
</dbReference>
<dbReference type="OrthoDB" id="1925334at2759"/>
<evidence type="ECO:0000259" key="3">
    <source>
        <dbReference type="PROSITE" id="PS50255"/>
    </source>
</evidence>
<dbReference type="SUPFAM" id="SSF55856">
    <property type="entry name" value="Cytochrome b5-like heme/steroid binding domain"/>
    <property type="match status" value="1"/>
</dbReference>
<dbReference type="InterPro" id="IPR001199">
    <property type="entry name" value="Cyt_B5-like_heme/steroid-bd"/>
</dbReference>
<dbReference type="GO" id="GO:0016491">
    <property type="term" value="F:oxidoreductase activity"/>
    <property type="evidence" value="ECO:0007669"/>
    <property type="project" value="UniProtKB-KW"/>
</dbReference>